<dbReference type="InterPro" id="IPR010432">
    <property type="entry name" value="RDD"/>
</dbReference>
<dbReference type="AlphaFoldDB" id="A0A0F6SRL5"/>
<evidence type="ECO:0000256" key="1">
    <source>
        <dbReference type="ARBA" id="ARBA00004141"/>
    </source>
</evidence>
<sequence length="152" mass="16712">MIDSPASIHRRIVATLADYSIALLIGGGIALTFGTSILNPPFSTVLTIAFWLSKSLLEAAFGTTPGKMLTHLHVNHDIQGERLSIYYPSARNAWILLEIIPLVGLVLFSFVAIFLVASCIHACNFVGLHDKFAHVNVLRKNEKHPLNCFKCN</sequence>
<evidence type="ECO:0000256" key="5">
    <source>
        <dbReference type="SAM" id="Phobius"/>
    </source>
</evidence>
<feature type="domain" description="RDD" evidence="6">
    <location>
        <begin position="6"/>
        <end position="133"/>
    </location>
</feature>
<dbReference type="Pfam" id="PF06271">
    <property type="entry name" value="RDD"/>
    <property type="match status" value="1"/>
</dbReference>
<protein>
    <recommendedName>
        <fullName evidence="6">RDD domain-containing protein</fullName>
    </recommendedName>
</protein>
<evidence type="ECO:0000256" key="3">
    <source>
        <dbReference type="ARBA" id="ARBA00022989"/>
    </source>
</evidence>
<evidence type="ECO:0000313" key="8">
    <source>
        <dbReference type="Proteomes" id="UP000034037"/>
    </source>
</evidence>
<evidence type="ECO:0000313" key="7">
    <source>
        <dbReference type="EMBL" id="AKF28169.1"/>
    </source>
</evidence>
<dbReference type="PATRIC" id="fig|92706.3.peg.2450"/>
<keyword evidence="2 5" id="KW-0812">Transmembrane</keyword>
<reference evidence="7 8" key="1">
    <citation type="submission" date="2015-04" db="EMBL/GenBank/DDBJ databases">
        <title>Complete Genome Sequence of Brevibacterium flavum ATCC 15168.</title>
        <authorList>
            <person name="Ahn J."/>
            <person name="Park G."/>
            <person name="Jeon W."/>
            <person name="Jang Y."/>
            <person name="Jang M."/>
            <person name="Lee H."/>
            <person name="Lee H."/>
        </authorList>
    </citation>
    <scope>NUCLEOTIDE SEQUENCE [LARGE SCALE GENOMIC DNA]</scope>
    <source>
        <strain evidence="7 8">ATCC 15168</strain>
    </source>
</reference>
<organism evidence="7 8">
    <name type="scientific">[Brevibacterium] flavum</name>
    <dbReference type="NCBI Taxonomy" id="92706"/>
    <lineage>
        <taxon>Bacteria</taxon>
        <taxon>Bacillati</taxon>
        <taxon>Actinomycetota</taxon>
        <taxon>Actinomycetes</taxon>
        <taxon>Mycobacteriales</taxon>
        <taxon>Corynebacteriaceae</taxon>
        <taxon>Corynebacterium</taxon>
    </lineage>
</organism>
<dbReference type="RefSeq" id="WP_003859216.1">
    <property type="nucleotide sequence ID" value="NZ_CP011309.1"/>
</dbReference>
<feature type="transmembrane region" description="Helical" evidence="5">
    <location>
        <begin position="93"/>
        <end position="117"/>
    </location>
</feature>
<evidence type="ECO:0000256" key="4">
    <source>
        <dbReference type="ARBA" id="ARBA00023136"/>
    </source>
</evidence>
<accession>A0A0F6SRL5</accession>
<dbReference type="HOGENOM" id="CLU_1718829_0_0_11"/>
<evidence type="ECO:0000256" key="2">
    <source>
        <dbReference type="ARBA" id="ARBA00022692"/>
    </source>
</evidence>
<keyword evidence="3 5" id="KW-1133">Transmembrane helix</keyword>
<evidence type="ECO:0000259" key="6">
    <source>
        <dbReference type="Pfam" id="PF06271"/>
    </source>
</evidence>
<name>A0A0F6SRL5_9CORY</name>
<keyword evidence="4 5" id="KW-0472">Membrane</keyword>
<gene>
    <name evidence="7" type="ORF">YH66_11695</name>
</gene>
<feature type="transmembrane region" description="Helical" evidence="5">
    <location>
        <begin position="12"/>
        <end position="33"/>
    </location>
</feature>
<dbReference type="EMBL" id="CP011309">
    <property type="protein sequence ID" value="AKF28169.1"/>
    <property type="molecule type" value="Genomic_DNA"/>
</dbReference>
<dbReference type="GO" id="GO:0016020">
    <property type="term" value="C:membrane"/>
    <property type="evidence" value="ECO:0007669"/>
    <property type="project" value="UniProtKB-SubCell"/>
</dbReference>
<keyword evidence="8" id="KW-1185">Reference proteome</keyword>
<comment type="subcellular location">
    <subcellularLocation>
        <location evidence="1">Membrane</location>
        <topology evidence="1">Multi-pass membrane protein</topology>
    </subcellularLocation>
</comment>
<dbReference type="Proteomes" id="UP000034037">
    <property type="component" value="Chromosome"/>
</dbReference>
<proteinExistence type="predicted"/>